<evidence type="ECO:0000256" key="1">
    <source>
        <dbReference type="ARBA" id="ARBA00023239"/>
    </source>
</evidence>
<dbReference type="InterPro" id="IPR017939">
    <property type="entry name" value="G-Glutamylcylcotransferase"/>
</dbReference>
<keyword evidence="1" id="KW-0456">Lyase</keyword>
<dbReference type="InterPro" id="IPR013024">
    <property type="entry name" value="GGCT-like"/>
</dbReference>
<proteinExistence type="predicted"/>
<evidence type="ECO:0000313" key="4">
    <source>
        <dbReference type="Proteomes" id="UP000765160"/>
    </source>
</evidence>
<name>A0ABX1F041_9PROT</name>
<evidence type="ECO:0000313" key="3">
    <source>
        <dbReference type="EMBL" id="NKE45658.1"/>
    </source>
</evidence>
<dbReference type="Pfam" id="PF06094">
    <property type="entry name" value="GGACT"/>
    <property type="match status" value="1"/>
</dbReference>
<dbReference type="PANTHER" id="PTHR12935">
    <property type="entry name" value="GAMMA-GLUTAMYLCYCLOTRANSFERASE"/>
    <property type="match status" value="1"/>
</dbReference>
<protein>
    <submittedName>
        <fullName evidence="3">Gamma-glutamylcyclotransferase</fullName>
    </submittedName>
</protein>
<organism evidence="3 4">
    <name type="scientific">Falsiroseomonas frigidaquae</name>
    <dbReference type="NCBI Taxonomy" id="487318"/>
    <lineage>
        <taxon>Bacteria</taxon>
        <taxon>Pseudomonadati</taxon>
        <taxon>Pseudomonadota</taxon>
        <taxon>Alphaproteobacteria</taxon>
        <taxon>Acetobacterales</taxon>
        <taxon>Roseomonadaceae</taxon>
        <taxon>Falsiroseomonas</taxon>
    </lineage>
</organism>
<evidence type="ECO:0000259" key="2">
    <source>
        <dbReference type="Pfam" id="PF06094"/>
    </source>
</evidence>
<accession>A0ABX1F041</accession>
<dbReference type="RefSeq" id="WP_168050176.1">
    <property type="nucleotide sequence ID" value="NZ_JAATJR010000004.1"/>
</dbReference>
<reference evidence="3 4" key="1">
    <citation type="submission" date="2020-03" db="EMBL/GenBank/DDBJ databases">
        <title>Roseomonas selenitidurans sp. nov. isolated from soil.</title>
        <authorList>
            <person name="Liu H."/>
        </authorList>
    </citation>
    <scope>NUCLEOTIDE SEQUENCE [LARGE SCALE GENOMIC DNA]</scope>
    <source>
        <strain evidence="3 4">JCM 15073</strain>
    </source>
</reference>
<dbReference type="InterPro" id="IPR036568">
    <property type="entry name" value="GGCT-like_sf"/>
</dbReference>
<feature type="domain" description="Gamma-glutamylcyclotransferase AIG2-like" evidence="2">
    <location>
        <begin position="6"/>
        <end position="102"/>
    </location>
</feature>
<sequence length="142" mass="15563">MPVLYAAYGSNLDHARMRDRCKGAEPAGTALLPGWRLVLRRYADIEPDRASLLPIGLWRIRPAHLRSLDKFEGTALGIYERLKVVLPQGTTAGGEAWIYAGRRLRAGPPEGWYVAHLRLGYREFGLESGSLDAALSASGFAG</sequence>
<dbReference type="CDD" id="cd06661">
    <property type="entry name" value="GGCT_like"/>
    <property type="match status" value="1"/>
</dbReference>
<dbReference type="Proteomes" id="UP000765160">
    <property type="component" value="Unassembled WGS sequence"/>
</dbReference>
<dbReference type="SUPFAM" id="SSF110857">
    <property type="entry name" value="Gamma-glutamyl cyclotransferase-like"/>
    <property type="match status" value="1"/>
</dbReference>
<dbReference type="Gene3D" id="3.10.490.10">
    <property type="entry name" value="Gamma-glutamyl cyclotransferase-like"/>
    <property type="match status" value="1"/>
</dbReference>
<dbReference type="PANTHER" id="PTHR12935:SF0">
    <property type="entry name" value="GAMMA-GLUTAMYLCYCLOTRANSFERASE"/>
    <property type="match status" value="1"/>
</dbReference>
<dbReference type="EMBL" id="JAAVTX010000004">
    <property type="protein sequence ID" value="NKE45658.1"/>
    <property type="molecule type" value="Genomic_DNA"/>
</dbReference>
<comment type="caution">
    <text evidence="3">The sequence shown here is derived from an EMBL/GenBank/DDBJ whole genome shotgun (WGS) entry which is preliminary data.</text>
</comment>
<keyword evidence="4" id="KW-1185">Reference proteome</keyword>
<dbReference type="InterPro" id="IPR009288">
    <property type="entry name" value="AIG2-like_dom"/>
</dbReference>
<gene>
    <name evidence="3" type="ORF">HB662_12785</name>
</gene>